<dbReference type="PANTHER" id="PTHR16537:SF1">
    <property type="entry name" value="PROTEIN ZNRD2"/>
    <property type="match status" value="1"/>
</dbReference>
<organism evidence="1 2">
    <name type="scientific">Methanocaldococcus lauensis</name>
    <dbReference type="NCBI Taxonomy" id="2546128"/>
    <lineage>
        <taxon>Archaea</taxon>
        <taxon>Methanobacteriati</taxon>
        <taxon>Methanobacteriota</taxon>
        <taxon>Methanomada group</taxon>
        <taxon>Methanococci</taxon>
        <taxon>Methanococcales</taxon>
        <taxon>Methanocaldococcaceae</taxon>
        <taxon>Methanocaldococcus</taxon>
    </lineage>
</organism>
<reference evidence="1 2" key="1">
    <citation type="submission" date="2020-04" db="EMBL/GenBank/DDBJ databases">
        <authorList>
            <consortium name="Genoscope - CEA"/>
            <person name="William W."/>
        </authorList>
    </citation>
    <scope>NUCLEOTIDE SEQUENCE [LARGE SCALE GENOMIC DNA]</scope>
    <source>
        <strain evidence="1 2">SG7</strain>
    </source>
</reference>
<dbReference type="Proteomes" id="UP000679213">
    <property type="component" value="Chromosome I"/>
</dbReference>
<accession>A0A8D6PYM1</accession>
<keyword evidence="2" id="KW-1185">Reference proteome</keyword>
<dbReference type="Pfam" id="PF06677">
    <property type="entry name" value="Auto_anti-p27"/>
    <property type="match status" value="1"/>
</dbReference>
<dbReference type="InterPro" id="IPR051888">
    <property type="entry name" value="UPF0148_domain"/>
</dbReference>
<dbReference type="PANTHER" id="PTHR16537">
    <property type="entry name" value="SJOEGREN SYNDROME/SCLERODERMA AUTOANTIGEN 1"/>
    <property type="match status" value="1"/>
</dbReference>
<dbReference type="InterPro" id="IPR009563">
    <property type="entry name" value="SSSCA1"/>
</dbReference>
<dbReference type="KEGG" id="mesg:MLAUSG7_1410"/>
<dbReference type="Gene3D" id="2.20.70.10">
    <property type="match status" value="1"/>
</dbReference>
<dbReference type="NCBIfam" id="NF001646">
    <property type="entry name" value="PRK00420.1-3"/>
    <property type="match status" value="1"/>
</dbReference>
<name>A0A8D6PYM1_9EURY</name>
<sequence>MEEDEFIKILSNELLKGSKMLSKHCQKCGYPLFEKNGKIYCPVCERIKEEEIKTKDKEKELTTQKDKEDKKVDVNIEEIIKEKINYLGERLKNENEINRIKEIGEALYILIKIFKKIK</sequence>
<evidence type="ECO:0000313" key="1">
    <source>
        <dbReference type="EMBL" id="CAB3289764.1"/>
    </source>
</evidence>
<protein>
    <recommendedName>
        <fullName evidence="3">Sjogrens syndrome scleroderma autoantigen 1</fullName>
    </recommendedName>
</protein>
<gene>
    <name evidence="1" type="ORF">MLAUSG7_1410</name>
</gene>
<dbReference type="EMBL" id="LR792632">
    <property type="protein sequence ID" value="CAB3289764.1"/>
    <property type="molecule type" value="Genomic_DNA"/>
</dbReference>
<dbReference type="GeneID" id="65884194"/>
<dbReference type="RefSeq" id="WP_214399731.1">
    <property type="nucleotide sequence ID" value="NZ_LR792632.1"/>
</dbReference>
<evidence type="ECO:0000313" key="2">
    <source>
        <dbReference type="Proteomes" id="UP000679213"/>
    </source>
</evidence>
<dbReference type="AlphaFoldDB" id="A0A8D6PYM1"/>
<evidence type="ECO:0008006" key="3">
    <source>
        <dbReference type="Google" id="ProtNLM"/>
    </source>
</evidence>
<proteinExistence type="predicted"/>